<dbReference type="Proteomes" id="UP000178323">
    <property type="component" value="Unassembled WGS sequence"/>
</dbReference>
<dbReference type="Gene3D" id="1.10.3290.10">
    <property type="entry name" value="Fido-like domain"/>
    <property type="match status" value="1"/>
</dbReference>
<gene>
    <name evidence="2" type="ORF">A2Y83_02230</name>
</gene>
<evidence type="ECO:0000256" key="1">
    <source>
        <dbReference type="SAM" id="MobiDB-lite"/>
    </source>
</evidence>
<protein>
    <submittedName>
        <fullName evidence="2">Uncharacterized protein</fullName>
    </submittedName>
</protein>
<accession>A0A1F5S570</accession>
<dbReference type="EMBL" id="MFFS01000050">
    <property type="protein sequence ID" value="OGF21827.1"/>
    <property type="molecule type" value="Genomic_DNA"/>
</dbReference>
<dbReference type="AlphaFoldDB" id="A0A1F5S570"/>
<dbReference type="InterPro" id="IPR036597">
    <property type="entry name" value="Fido-like_dom_sf"/>
</dbReference>
<sequence length="81" mass="9487">MKKLLVFLRGFKGNHPKGRDEQEVAGYADLISRIFDNWKTLKLTESWILQFHSILLQFSDKDQTHKGKYKNSPKIDALKKP</sequence>
<proteinExistence type="predicted"/>
<name>A0A1F5S570_9BACT</name>
<dbReference type="STRING" id="1797985.A2Y83_02230"/>
<comment type="caution">
    <text evidence="2">The sequence shown here is derived from an EMBL/GenBank/DDBJ whole genome shotgun (WGS) entry which is preliminary data.</text>
</comment>
<organism evidence="2 3">
    <name type="scientific">Candidatus Falkowbacteria bacterium RBG_13_39_14</name>
    <dbReference type="NCBI Taxonomy" id="1797985"/>
    <lineage>
        <taxon>Bacteria</taxon>
        <taxon>Candidatus Falkowiibacteriota</taxon>
    </lineage>
</organism>
<dbReference type="SUPFAM" id="SSF140931">
    <property type="entry name" value="Fic-like"/>
    <property type="match status" value="1"/>
</dbReference>
<feature type="region of interest" description="Disordered" evidence="1">
    <location>
        <begin position="62"/>
        <end position="81"/>
    </location>
</feature>
<evidence type="ECO:0000313" key="3">
    <source>
        <dbReference type="Proteomes" id="UP000178323"/>
    </source>
</evidence>
<evidence type="ECO:0000313" key="2">
    <source>
        <dbReference type="EMBL" id="OGF21827.1"/>
    </source>
</evidence>
<reference evidence="2 3" key="1">
    <citation type="journal article" date="2016" name="Nat. Commun.">
        <title>Thousands of microbial genomes shed light on interconnected biogeochemical processes in an aquifer system.</title>
        <authorList>
            <person name="Anantharaman K."/>
            <person name="Brown C.T."/>
            <person name="Hug L.A."/>
            <person name="Sharon I."/>
            <person name="Castelle C.J."/>
            <person name="Probst A.J."/>
            <person name="Thomas B.C."/>
            <person name="Singh A."/>
            <person name="Wilkins M.J."/>
            <person name="Karaoz U."/>
            <person name="Brodie E.L."/>
            <person name="Williams K.H."/>
            <person name="Hubbard S.S."/>
            <person name="Banfield J.F."/>
        </authorList>
    </citation>
    <scope>NUCLEOTIDE SEQUENCE [LARGE SCALE GENOMIC DNA]</scope>
</reference>